<keyword evidence="6" id="KW-1185">Reference proteome</keyword>
<dbReference type="InterPro" id="IPR017441">
    <property type="entry name" value="Protein_kinase_ATP_BS"/>
</dbReference>
<organism evidence="5 6">
    <name type="scientific">Klebsormidium nitens</name>
    <name type="common">Green alga</name>
    <name type="synonym">Ulothrix nitens</name>
    <dbReference type="NCBI Taxonomy" id="105231"/>
    <lineage>
        <taxon>Eukaryota</taxon>
        <taxon>Viridiplantae</taxon>
        <taxon>Streptophyta</taxon>
        <taxon>Klebsormidiophyceae</taxon>
        <taxon>Klebsormidiales</taxon>
        <taxon>Klebsormidiaceae</taxon>
        <taxon>Klebsormidium</taxon>
    </lineage>
</organism>
<feature type="transmembrane region" description="Helical" evidence="3">
    <location>
        <begin position="157"/>
        <end position="178"/>
    </location>
</feature>
<feature type="domain" description="Protein kinase" evidence="4">
    <location>
        <begin position="281"/>
        <end position="482"/>
    </location>
</feature>
<feature type="region of interest" description="Disordered" evidence="2">
    <location>
        <begin position="182"/>
        <end position="261"/>
    </location>
</feature>
<keyword evidence="1" id="KW-0067">ATP-binding</keyword>
<dbReference type="InterPro" id="IPR008972">
    <property type="entry name" value="Cupredoxin"/>
</dbReference>
<dbReference type="GO" id="GO:0005524">
    <property type="term" value="F:ATP binding"/>
    <property type="evidence" value="ECO:0007669"/>
    <property type="project" value="UniProtKB-UniRule"/>
</dbReference>
<evidence type="ECO:0000313" key="6">
    <source>
        <dbReference type="Proteomes" id="UP000054558"/>
    </source>
</evidence>
<dbReference type="PANTHER" id="PTHR48006">
    <property type="entry name" value="LEUCINE-RICH REPEAT-CONTAINING PROTEIN DDB_G0281931-RELATED"/>
    <property type="match status" value="1"/>
</dbReference>
<keyword evidence="3" id="KW-0472">Membrane</keyword>
<accession>A0A1Y1I9T8</accession>
<dbReference type="InterPro" id="IPR051824">
    <property type="entry name" value="LRR_Rcpt-Like_S/T_Kinase"/>
</dbReference>
<dbReference type="PANTHER" id="PTHR48006:SF92">
    <property type="entry name" value="LRR RECEPTOR-LIKE SERINE_THREONINE-PROTEIN KINASE GSO1"/>
    <property type="match status" value="1"/>
</dbReference>
<dbReference type="GO" id="GO:0004672">
    <property type="term" value="F:protein kinase activity"/>
    <property type="evidence" value="ECO:0007669"/>
    <property type="project" value="InterPro"/>
</dbReference>
<dbReference type="STRING" id="105231.A0A1Y1I9T8"/>
<dbReference type="SUPFAM" id="SSF49503">
    <property type="entry name" value="Cupredoxins"/>
    <property type="match status" value="1"/>
</dbReference>
<dbReference type="EMBL" id="DF237320">
    <property type="protein sequence ID" value="GAQ87700.1"/>
    <property type="molecule type" value="Genomic_DNA"/>
</dbReference>
<keyword evidence="3" id="KW-0812">Transmembrane</keyword>
<evidence type="ECO:0000256" key="1">
    <source>
        <dbReference type="PROSITE-ProRule" id="PRU10141"/>
    </source>
</evidence>
<dbReference type="Proteomes" id="UP000054558">
    <property type="component" value="Unassembled WGS sequence"/>
</dbReference>
<dbReference type="PROSITE" id="PS00107">
    <property type="entry name" value="PROTEIN_KINASE_ATP"/>
    <property type="match status" value="1"/>
</dbReference>
<gene>
    <name evidence="5" type="ORF">KFL_003710060</name>
</gene>
<protein>
    <recommendedName>
        <fullName evidence="4">Protein kinase domain-containing protein</fullName>
    </recommendedName>
</protein>
<dbReference type="OrthoDB" id="4062651at2759"/>
<dbReference type="Gene3D" id="3.30.200.20">
    <property type="entry name" value="Phosphorylase Kinase, domain 1"/>
    <property type="match status" value="1"/>
</dbReference>
<evidence type="ECO:0000256" key="3">
    <source>
        <dbReference type="SAM" id="Phobius"/>
    </source>
</evidence>
<feature type="binding site" evidence="1">
    <location>
        <position position="309"/>
    </location>
    <ligand>
        <name>ATP</name>
        <dbReference type="ChEBI" id="CHEBI:30616"/>
    </ligand>
</feature>
<name>A0A1Y1I9T8_KLENI</name>
<feature type="region of interest" description="Disordered" evidence="2">
    <location>
        <begin position="131"/>
        <end position="151"/>
    </location>
</feature>
<dbReference type="OMA" id="WITHTSS"/>
<dbReference type="Gene3D" id="2.60.40.420">
    <property type="entry name" value="Cupredoxins - blue copper proteins"/>
    <property type="match status" value="1"/>
</dbReference>
<dbReference type="AlphaFoldDB" id="A0A1Y1I9T8"/>
<keyword evidence="3" id="KW-1133">Transmembrane helix</keyword>
<reference evidence="5 6" key="1">
    <citation type="journal article" date="2014" name="Nat. Commun.">
        <title>Klebsormidium flaccidum genome reveals primary factors for plant terrestrial adaptation.</title>
        <authorList>
            <person name="Hori K."/>
            <person name="Maruyama F."/>
            <person name="Fujisawa T."/>
            <person name="Togashi T."/>
            <person name="Yamamoto N."/>
            <person name="Seo M."/>
            <person name="Sato S."/>
            <person name="Yamada T."/>
            <person name="Mori H."/>
            <person name="Tajima N."/>
            <person name="Moriyama T."/>
            <person name="Ikeuchi M."/>
            <person name="Watanabe M."/>
            <person name="Wada H."/>
            <person name="Kobayashi K."/>
            <person name="Saito M."/>
            <person name="Masuda T."/>
            <person name="Sasaki-Sekimoto Y."/>
            <person name="Mashiguchi K."/>
            <person name="Awai K."/>
            <person name="Shimojima M."/>
            <person name="Masuda S."/>
            <person name="Iwai M."/>
            <person name="Nobusawa T."/>
            <person name="Narise T."/>
            <person name="Kondo S."/>
            <person name="Saito H."/>
            <person name="Sato R."/>
            <person name="Murakawa M."/>
            <person name="Ihara Y."/>
            <person name="Oshima-Yamada Y."/>
            <person name="Ohtaka K."/>
            <person name="Satoh M."/>
            <person name="Sonobe K."/>
            <person name="Ishii M."/>
            <person name="Ohtani R."/>
            <person name="Kanamori-Sato M."/>
            <person name="Honoki R."/>
            <person name="Miyazaki D."/>
            <person name="Mochizuki H."/>
            <person name="Umetsu J."/>
            <person name="Higashi K."/>
            <person name="Shibata D."/>
            <person name="Kamiya Y."/>
            <person name="Sato N."/>
            <person name="Nakamura Y."/>
            <person name="Tabata S."/>
            <person name="Ida S."/>
            <person name="Kurokawa K."/>
            <person name="Ohta H."/>
        </authorList>
    </citation>
    <scope>NUCLEOTIDE SEQUENCE [LARGE SCALE GENOMIC DNA]</scope>
    <source>
        <strain evidence="5 6">NIES-2285</strain>
    </source>
</reference>
<evidence type="ECO:0000256" key="2">
    <source>
        <dbReference type="SAM" id="MobiDB-lite"/>
    </source>
</evidence>
<keyword evidence="1" id="KW-0547">Nucleotide-binding</keyword>
<dbReference type="InterPro" id="IPR000719">
    <property type="entry name" value="Prot_kinase_dom"/>
</dbReference>
<dbReference type="InterPro" id="IPR011009">
    <property type="entry name" value="Kinase-like_dom_sf"/>
</dbReference>
<dbReference type="Gene3D" id="1.10.510.10">
    <property type="entry name" value="Transferase(Phosphotransferase) domain 1"/>
    <property type="match status" value="1"/>
</dbReference>
<dbReference type="SUPFAM" id="SSF56112">
    <property type="entry name" value="Protein kinase-like (PK-like)"/>
    <property type="match status" value="1"/>
</dbReference>
<sequence>MAVSAIIVTIEWKVPISLTDTVIIGDTIIWSWADTAPHDLTFLTYPAGFTSIATNGVEGLMIPTTPVRGPVNVSFHPSLPGEYTYRYSVHSSMTGTLTVLDKHCSRKCSVHSSMTGTLTVLGPDVGNMTLGGATITSSTPVPLPSPPSSSKTFPTTIAVAGGIAAAAIIIEALALALLRWKRQRSRRRPSARPLDSDGKAFDPTQAPTLPARGSSGPVSRGLLDNWSDSGRQPGPVLSDSYLEERTPKPQPTQLGMTQRPPKPELQEQYTLRQLQAATNHFSEASVIGGGSFGVVCEGVLADGSVVAVKRLRKRFGIRQSEEKLWRTEVDALGKMRQKNLVSLLGVCLEGDERLLVFEFFPRGSLNRRLHEPREEEPVLTWAERMCIIRGICRGLSYLHHDLRPPMLHRDINAANVLLTDEEPLEACIADFGLAHFVQDVGTNTSTMVKGTVPYMAPEYLHGGARFLSPKCDVYSLESSSWK</sequence>
<dbReference type="PROSITE" id="PS50011">
    <property type="entry name" value="PROTEIN_KINASE_DOM"/>
    <property type="match status" value="1"/>
</dbReference>
<evidence type="ECO:0000313" key="5">
    <source>
        <dbReference type="EMBL" id="GAQ87700.1"/>
    </source>
</evidence>
<proteinExistence type="predicted"/>
<dbReference type="Pfam" id="PF00069">
    <property type="entry name" value="Pkinase"/>
    <property type="match status" value="1"/>
</dbReference>
<evidence type="ECO:0000259" key="4">
    <source>
        <dbReference type="PROSITE" id="PS50011"/>
    </source>
</evidence>